<evidence type="ECO:0000313" key="2">
    <source>
        <dbReference type="Proteomes" id="UP001055101"/>
    </source>
</evidence>
<dbReference type="EMBL" id="BPRA01000001">
    <property type="protein sequence ID" value="GJE53891.1"/>
    <property type="molecule type" value="Genomic_DNA"/>
</dbReference>
<reference evidence="1" key="1">
    <citation type="journal article" date="2021" name="Front. Microbiol.">
        <title>Comprehensive Comparative Genomics and Phenotyping of Methylobacterium Species.</title>
        <authorList>
            <person name="Alessa O."/>
            <person name="Ogura Y."/>
            <person name="Fujitani Y."/>
            <person name="Takami H."/>
            <person name="Hayashi T."/>
            <person name="Sahin N."/>
            <person name="Tani A."/>
        </authorList>
    </citation>
    <scope>NUCLEOTIDE SEQUENCE</scope>
    <source>
        <strain evidence="1">DSM 23674</strain>
    </source>
</reference>
<name>A0ABQ4TFU2_9HYPH</name>
<protein>
    <submittedName>
        <fullName evidence="1">Uncharacterized protein</fullName>
    </submittedName>
</protein>
<comment type="caution">
    <text evidence="1">The sequence shown here is derived from an EMBL/GenBank/DDBJ whole genome shotgun (WGS) entry which is preliminary data.</text>
</comment>
<dbReference type="Proteomes" id="UP001055101">
    <property type="component" value="Unassembled WGS sequence"/>
</dbReference>
<dbReference type="RefSeq" id="WP_147817984.1">
    <property type="nucleotide sequence ID" value="NZ_BPRA01000001.1"/>
</dbReference>
<accession>A0ABQ4TFU2</accession>
<sequence length="110" mass="11746">MTTSSVSNESFETDQNLLENHFPICDDSGEVGRSMRVLERLALTLGVPVAIFFEESSPSAPPDAASAEEIADLTRAFLAISDPTLRRYCRDIVRAAGAEGVSGGQILESA</sequence>
<reference evidence="1" key="2">
    <citation type="submission" date="2021-08" db="EMBL/GenBank/DDBJ databases">
        <authorList>
            <person name="Tani A."/>
            <person name="Ola A."/>
            <person name="Ogura Y."/>
            <person name="Katsura K."/>
            <person name="Hayashi T."/>
        </authorList>
    </citation>
    <scope>NUCLEOTIDE SEQUENCE</scope>
    <source>
        <strain evidence="1">DSM 23674</strain>
    </source>
</reference>
<proteinExistence type="predicted"/>
<evidence type="ECO:0000313" key="1">
    <source>
        <dbReference type="EMBL" id="GJE53891.1"/>
    </source>
</evidence>
<keyword evidence="2" id="KW-1185">Reference proteome</keyword>
<gene>
    <name evidence="1" type="ORF">EKPJFOCH_0359</name>
</gene>
<organism evidence="1 2">
    <name type="scientific">Methylobacterium thuringiense</name>
    <dbReference type="NCBI Taxonomy" id="1003091"/>
    <lineage>
        <taxon>Bacteria</taxon>
        <taxon>Pseudomonadati</taxon>
        <taxon>Pseudomonadota</taxon>
        <taxon>Alphaproteobacteria</taxon>
        <taxon>Hyphomicrobiales</taxon>
        <taxon>Methylobacteriaceae</taxon>
        <taxon>Methylobacterium</taxon>
    </lineage>
</organism>